<feature type="transmembrane region" description="Helical" evidence="6">
    <location>
        <begin position="82"/>
        <end position="103"/>
    </location>
</feature>
<dbReference type="Proteomes" id="UP000274131">
    <property type="component" value="Unassembled WGS sequence"/>
</dbReference>
<feature type="transmembrane region" description="Helical" evidence="6">
    <location>
        <begin position="109"/>
        <end position="130"/>
    </location>
</feature>
<feature type="transmembrane region" description="Helical" evidence="6">
    <location>
        <begin position="172"/>
        <end position="194"/>
    </location>
</feature>
<dbReference type="PANTHER" id="PTHR10981:SF8">
    <property type="entry name" value="BATTENIN"/>
    <property type="match status" value="1"/>
</dbReference>
<comment type="subcellular location">
    <subcellularLocation>
        <location evidence="1">Endomembrane system</location>
        <topology evidence="1">Multi-pass membrane protein</topology>
    </subcellularLocation>
    <subcellularLocation>
        <location evidence="6">Lysosome membrane</location>
        <topology evidence="6">Multi-pass membrane protein</topology>
    </subcellularLocation>
</comment>
<keyword evidence="9" id="KW-1185">Reference proteome</keyword>
<evidence type="ECO:0000256" key="6">
    <source>
        <dbReference type="RuleBase" id="RU361113"/>
    </source>
</evidence>
<sequence length="447" mass="49952">MLSGAEDIINQHDPQNSTTPSYCEDKLTSRHCTSISTGAILLADILPMLFVKLTLPLYMEKIPIEYGHFPNYLFLFNLQANFSIRHGIIVVCAAVALFIVAFASDITMALSGVVLASFSSGLGEVSYISFTSYFGRSAVSAWSSGTGGASIFGSLIYAGLTEPHFAHLSPKNALLLMLCIPAILTITYGLILVIPKSIYRIKIYDPRTWKVPQWYLKGEVEKEAKQDVEQDSFRKTSDCQLQNATLNDINNEESCILQRQLTTFERLYIVLPLLKYMIPLTTVYFAEYLINQGLVQLIIFDCSSGLNLGLTSQYRWYQVLYQSGVFISRSTSGFYNMPSWLLYLLPLFQMMNAVFFFFIAKYLFIPHIGILLALIFLEGIIGGSSYVNTFKHIYSKVSGYSDKLLVEPDTREFSLSAASLSDTFGVAVAGCLALPTHNYICKTPFPH</sequence>
<dbReference type="PRINTS" id="PR01315">
    <property type="entry name" value="BATTENIN"/>
</dbReference>
<protein>
    <recommendedName>
        <fullName evidence="6">Battenin</fullName>
    </recommendedName>
</protein>
<dbReference type="PANTHER" id="PTHR10981">
    <property type="entry name" value="BATTENIN"/>
    <property type="match status" value="1"/>
</dbReference>
<evidence type="ECO:0000313" key="9">
    <source>
        <dbReference type="Proteomes" id="UP000274131"/>
    </source>
</evidence>
<evidence type="ECO:0000256" key="4">
    <source>
        <dbReference type="ARBA" id="ARBA00022989"/>
    </source>
</evidence>
<dbReference type="GO" id="GO:0007040">
    <property type="term" value="P:lysosome organization"/>
    <property type="evidence" value="ECO:0007669"/>
    <property type="project" value="TreeGrafter"/>
</dbReference>
<feature type="transmembrane region" description="Helical" evidence="6">
    <location>
        <begin position="367"/>
        <end position="387"/>
    </location>
</feature>
<comment type="caution">
    <text evidence="6">Lacks conserved residue(s) required for the propagation of feature annotation.</text>
</comment>
<evidence type="ECO:0000313" key="10">
    <source>
        <dbReference type="WBParaSite" id="EVEC_0000256101-mRNA-1"/>
    </source>
</evidence>
<dbReference type="PIRSF" id="PIRSF015974">
    <property type="entry name" value="CLN3_BTN1"/>
    <property type="match status" value="1"/>
</dbReference>
<reference evidence="10" key="1">
    <citation type="submission" date="2017-02" db="UniProtKB">
        <authorList>
            <consortium name="WormBaseParasite"/>
        </authorList>
    </citation>
    <scope>IDENTIFICATION</scope>
</reference>
<dbReference type="InterPro" id="IPR003492">
    <property type="entry name" value="Battenin_disease_Cln3"/>
</dbReference>
<feature type="region of interest" description="Disordered" evidence="7">
    <location>
        <begin position="1"/>
        <end position="22"/>
    </location>
</feature>
<evidence type="ECO:0000256" key="7">
    <source>
        <dbReference type="SAM" id="MobiDB-lite"/>
    </source>
</evidence>
<dbReference type="WBParaSite" id="EVEC_0000256101-mRNA-1">
    <property type="protein sequence ID" value="EVEC_0000256101-mRNA-1"/>
    <property type="gene ID" value="EVEC_0000256101"/>
</dbReference>
<dbReference type="AlphaFoldDB" id="A0A0N4UYB2"/>
<organism evidence="10">
    <name type="scientific">Enterobius vermicularis</name>
    <name type="common">Human pinworm</name>
    <dbReference type="NCBI Taxonomy" id="51028"/>
    <lineage>
        <taxon>Eukaryota</taxon>
        <taxon>Metazoa</taxon>
        <taxon>Ecdysozoa</taxon>
        <taxon>Nematoda</taxon>
        <taxon>Chromadorea</taxon>
        <taxon>Rhabditida</taxon>
        <taxon>Spirurina</taxon>
        <taxon>Oxyuridomorpha</taxon>
        <taxon>Oxyuroidea</taxon>
        <taxon>Oxyuridae</taxon>
        <taxon>Enterobius</taxon>
    </lineage>
</organism>
<evidence type="ECO:0000313" key="8">
    <source>
        <dbReference type="EMBL" id="VDD87126.1"/>
    </source>
</evidence>
<evidence type="ECO:0000256" key="1">
    <source>
        <dbReference type="ARBA" id="ARBA00004127"/>
    </source>
</evidence>
<evidence type="ECO:0000256" key="2">
    <source>
        <dbReference type="ARBA" id="ARBA00007467"/>
    </source>
</evidence>
<dbReference type="Pfam" id="PF02487">
    <property type="entry name" value="CLN3"/>
    <property type="match status" value="1"/>
</dbReference>
<dbReference type="EMBL" id="UXUI01007348">
    <property type="protein sequence ID" value="VDD87126.1"/>
    <property type="molecule type" value="Genomic_DNA"/>
</dbReference>
<feature type="transmembrane region" description="Helical" evidence="6">
    <location>
        <begin position="340"/>
        <end position="360"/>
    </location>
</feature>
<dbReference type="OrthoDB" id="5965864at2759"/>
<keyword evidence="5 6" id="KW-0472">Membrane</keyword>
<keyword evidence="4 6" id="KW-1133">Transmembrane helix</keyword>
<name>A0A0N4UYB2_ENTVE</name>
<comment type="similarity">
    <text evidence="2 6">Belongs to the battenin family.</text>
</comment>
<keyword evidence="6" id="KW-0458">Lysosome</keyword>
<evidence type="ECO:0000256" key="3">
    <source>
        <dbReference type="ARBA" id="ARBA00022692"/>
    </source>
</evidence>
<feature type="transmembrane region" description="Helical" evidence="6">
    <location>
        <begin position="142"/>
        <end position="160"/>
    </location>
</feature>
<proteinExistence type="inferred from homology"/>
<evidence type="ECO:0000256" key="5">
    <source>
        <dbReference type="ARBA" id="ARBA00023136"/>
    </source>
</evidence>
<accession>A0A0N4UYB2</accession>
<dbReference type="GO" id="GO:0005765">
    <property type="term" value="C:lysosomal membrane"/>
    <property type="evidence" value="ECO:0007669"/>
    <property type="project" value="UniProtKB-SubCell"/>
</dbReference>
<dbReference type="InterPro" id="IPR036259">
    <property type="entry name" value="MFS_trans_sf"/>
</dbReference>
<dbReference type="GO" id="GO:0051453">
    <property type="term" value="P:regulation of intracellular pH"/>
    <property type="evidence" value="ECO:0007669"/>
    <property type="project" value="TreeGrafter"/>
</dbReference>
<reference evidence="8 9" key="2">
    <citation type="submission" date="2018-10" db="EMBL/GenBank/DDBJ databases">
        <authorList>
            <consortium name="Pathogen Informatics"/>
        </authorList>
    </citation>
    <scope>NUCLEOTIDE SEQUENCE [LARGE SCALE GENOMIC DNA]</scope>
</reference>
<dbReference type="InterPro" id="IPR018460">
    <property type="entry name" value="Battenin_disease_Cln3_subgr"/>
</dbReference>
<gene>
    <name evidence="8" type="ORF">EVEC_LOCUS2269</name>
</gene>
<keyword evidence="3 6" id="KW-0812">Transmembrane</keyword>
<dbReference type="GO" id="GO:0012505">
    <property type="term" value="C:endomembrane system"/>
    <property type="evidence" value="ECO:0007669"/>
    <property type="project" value="UniProtKB-SubCell"/>
</dbReference>
<dbReference type="STRING" id="51028.A0A0N4UYB2"/>
<dbReference type="SUPFAM" id="SSF103473">
    <property type="entry name" value="MFS general substrate transporter"/>
    <property type="match status" value="1"/>
</dbReference>
<feature type="compositionally biased region" description="Polar residues" evidence="7">
    <location>
        <begin position="12"/>
        <end position="21"/>
    </location>
</feature>